<dbReference type="InterPro" id="IPR050396">
    <property type="entry name" value="Glycosyltr_51/Transpeptidase"/>
</dbReference>
<comment type="catalytic activity">
    <reaction evidence="12">
        <text>Preferential cleavage: (Ac)2-L-Lys-D-Ala-|-D-Ala. Also transpeptidation of peptidyl-alanyl moieties that are N-acyl substituents of D-alanine.</text>
        <dbReference type="EC" id="3.4.16.4"/>
    </reaction>
</comment>
<comment type="caution">
    <text evidence="16">The sequence shown here is derived from an EMBL/GenBank/DDBJ whole genome shotgun (WGS) entry which is preliminary data.</text>
</comment>
<protein>
    <submittedName>
        <fullName evidence="16">Penicillin-binding protein</fullName>
    </submittedName>
</protein>
<evidence type="ECO:0000313" key="17">
    <source>
        <dbReference type="Proteomes" id="UP000249522"/>
    </source>
</evidence>
<evidence type="ECO:0000256" key="10">
    <source>
        <dbReference type="ARBA" id="ARBA00023268"/>
    </source>
</evidence>
<dbReference type="Proteomes" id="UP000249522">
    <property type="component" value="Unassembled WGS sequence"/>
</dbReference>
<keyword evidence="17" id="KW-1185">Reference proteome</keyword>
<proteinExistence type="inferred from homology"/>
<dbReference type="GO" id="GO:0009252">
    <property type="term" value="P:peptidoglycan biosynthetic process"/>
    <property type="evidence" value="ECO:0007669"/>
    <property type="project" value="UniProtKB-KW"/>
</dbReference>
<dbReference type="SUPFAM" id="SSF53955">
    <property type="entry name" value="Lysozyme-like"/>
    <property type="match status" value="1"/>
</dbReference>
<evidence type="ECO:0000256" key="9">
    <source>
        <dbReference type="ARBA" id="ARBA00022984"/>
    </source>
</evidence>
<dbReference type="GO" id="GO:0009002">
    <property type="term" value="F:serine-type D-Ala-D-Ala carboxypeptidase activity"/>
    <property type="evidence" value="ECO:0007669"/>
    <property type="project" value="UniProtKB-EC"/>
</dbReference>
<dbReference type="InterPro" id="IPR023346">
    <property type="entry name" value="Lysozyme-like_dom_sf"/>
</dbReference>
<dbReference type="PANTHER" id="PTHR32282:SF33">
    <property type="entry name" value="PEPTIDOGLYCAN GLYCOSYLTRANSFERASE"/>
    <property type="match status" value="1"/>
</dbReference>
<sequence>MLHTTSVTAHAKAAGRHAARKQRKTSRLYKIPVLLMALLLTLLAVWYSVLAVGGRLTEEQKIDAVLRGDHYISIDQMPDYVWQAFIAVEDNRFMNHNGVDPRALGRALAADIQAGSFAEGGSTITMQLARNLFLTHDKTVLRKIKETAIALHLERSYTKEEILSMYLNQIYFGHGKYGIEEAANLYFGKTVRAGDPDRETIRLEEAAMLAALPKAPERYSPLRNPDLARERQQLVLGLMEKHGVITAEEQMEASSRELAVNDKRQA</sequence>
<evidence type="ECO:0000256" key="7">
    <source>
        <dbReference type="ARBA" id="ARBA00022801"/>
    </source>
</evidence>
<keyword evidence="14" id="KW-1133">Transmembrane helix</keyword>
<keyword evidence="8" id="KW-0133">Cell shape</keyword>
<dbReference type="GO" id="GO:0006508">
    <property type="term" value="P:proteolysis"/>
    <property type="evidence" value="ECO:0007669"/>
    <property type="project" value="UniProtKB-KW"/>
</dbReference>
<dbReference type="GO" id="GO:0008955">
    <property type="term" value="F:peptidoglycan glycosyltransferase activity"/>
    <property type="evidence" value="ECO:0007669"/>
    <property type="project" value="UniProtKB-EC"/>
</dbReference>
<comment type="similarity">
    <text evidence="2">In the N-terminal section; belongs to the glycosyltransferase 51 family.</text>
</comment>
<dbReference type="GO" id="GO:0008360">
    <property type="term" value="P:regulation of cell shape"/>
    <property type="evidence" value="ECO:0007669"/>
    <property type="project" value="UniProtKB-KW"/>
</dbReference>
<dbReference type="Gene3D" id="1.10.3810.10">
    <property type="entry name" value="Biosynthetic peptidoglycan transglycosylase-like"/>
    <property type="match status" value="1"/>
</dbReference>
<dbReference type="PANTHER" id="PTHR32282">
    <property type="entry name" value="BINDING PROTEIN TRANSPEPTIDASE, PUTATIVE-RELATED"/>
    <property type="match status" value="1"/>
</dbReference>
<keyword evidence="9" id="KW-0573">Peptidoglycan synthesis</keyword>
<evidence type="ECO:0000256" key="3">
    <source>
        <dbReference type="ARBA" id="ARBA00022645"/>
    </source>
</evidence>
<keyword evidence="4" id="KW-0645">Protease</keyword>
<dbReference type="EMBL" id="QKRB01000054">
    <property type="protein sequence ID" value="PZD94206.1"/>
    <property type="molecule type" value="Genomic_DNA"/>
</dbReference>
<evidence type="ECO:0000256" key="6">
    <source>
        <dbReference type="ARBA" id="ARBA00022679"/>
    </source>
</evidence>
<evidence type="ECO:0000256" key="14">
    <source>
        <dbReference type="SAM" id="Phobius"/>
    </source>
</evidence>
<keyword evidence="3" id="KW-0121">Carboxypeptidase</keyword>
<evidence type="ECO:0000256" key="8">
    <source>
        <dbReference type="ARBA" id="ARBA00022960"/>
    </source>
</evidence>
<reference evidence="16 17" key="1">
    <citation type="submission" date="2018-06" db="EMBL/GenBank/DDBJ databases">
        <title>Paenibacillus imtechensis sp. nov.</title>
        <authorList>
            <person name="Pinnaka A.K."/>
            <person name="Singh H."/>
            <person name="Kaur M."/>
        </authorList>
    </citation>
    <scope>NUCLEOTIDE SEQUENCE [LARGE SCALE GENOMIC DNA]</scope>
    <source>
        <strain evidence="16 17">SMB1</strain>
    </source>
</reference>
<keyword evidence="14" id="KW-0472">Membrane</keyword>
<dbReference type="FunFam" id="1.10.3810.10:FF:000001">
    <property type="entry name" value="Penicillin-binding protein 1A"/>
    <property type="match status" value="1"/>
</dbReference>
<keyword evidence="7" id="KW-0378">Hydrolase</keyword>
<comment type="similarity">
    <text evidence="1">In the C-terminal section; belongs to the transpeptidase family.</text>
</comment>
<dbReference type="Pfam" id="PF00912">
    <property type="entry name" value="Transgly"/>
    <property type="match status" value="1"/>
</dbReference>
<name>A0A2W1L4B8_9BACL</name>
<keyword evidence="11" id="KW-0961">Cell wall biogenesis/degradation</keyword>
<comment type="catalytic activity">
    <reaction evidence="13">
        <text>[GlcNAc-(1-&gt;4)-Mur2Ac(oyl-L-Ala-gamma-D-Glu-L-Lys-D-Ala-D-Ala)](n)-di-trans,octa-cis-undecaprenyl diphosphate + beta-D-GlcNAc-(1-&gt;4)-Mur2Ac(oyl-L-Ala-gamma-D-Glu-L-Lys-D-Ala-D-Ala)-di-trans,octa-cis-undecaprenyl diphosphate = [GlcNAc-(1-&gt;4)-Mur2Ac(oyl-L-Ala-gamma-D-Glu-L-Lys-D-Ala-D-Ala)](n+1)-di-trans,octa-cis-undecaprenyl diphosphate + di-trans,octa-cis-undecaprenyl diphosphate + H(+)</text>
        <dbReference type="Rhea" id="RHEA:23708"/>
        <dbReference type="Rhea" id="RHEA-COMP:9602"/>
        <dbReference type="Rhea" id="RHEA-COMP:9603"/>
        <dbReference type="ChEBI" id="CHEBI:15378"/>
        <dbReference type="ChEBI" id="CHEBI:58405"/>
        <dbReference type="ChEBI" id="CHEBI:60033"/>
        <dbReference type="ChEBI" id="CHEBI:78435"/>
        <dbReference type="EC" id="2.4.99.28"/>
    </reaction>
</comment>
<evidence type="ECO:0000256" key="12">
    <source>
        <dbReference type="ARBA" id="ARBA00034000"/>
    </source>
</evidence>
<keyword evidence="10" id="KW-0511">Multifunctional enzyme</keyword>
<accession>A0A2W1L4B8</accession>
<evidence type="ECO:0000256" key="11">
    <source>
        <dbReference type="ARBA" id="ARBA00023316"/>
    </source>
</evidence>
<evidence type="ECO:0000256" key="5">
    <source>
        <dbReference type="ARBA" id="ARBA00022676"/>
    </source>
</evidence>
<organism evidence="16 17">
    <name type="scientific">Paenibacillus sambharensis</name>
    <dbReference type="NCBI Taxonomy" id="1803190"/>
    <lineage>
        <taxon>Bacteria</taxon>
        <taxon>Bacillati</taxon>
        <taxon>Bacillota</taxon>
        <taxon>Bacilli</taxon>
        <taxon>Bacillales</taxon>
        <taxon>Paenibacillaceae</taxon>
        <taxon>Paenibacillus</taxon>
    </lineage>
</organism>
<evidence type="ECO:0000313" key="16">
    <source>
        <dbReference type="EMBL" id="PZD94206.1"/>
    </source>
</evidence>
<dbReference type="InterPro" id="IPR036950">
    <property type="entry name" value="PBP_transglycosylase"/>
</dbReference>
<feature type="domain" description="Glycosyl transferase family 51" evidence="15">
    <location>
        <begin position="69"/>
        <end position="239"/>
    </location>
</feature>
<evidence type="ECO:0000256" key="4">
    <source>
        <dbReference type="ARBA" id="ARBA00022670"/>
    </source>
</evidence>
<evidence type="ECO:0000256" key="1">
    <source>
        <dbReference type="ARBA" id="ARBA00007090"/>
    </source>
</evidence>
<keyword evidence="5" id="KW-0328">Glycosyltransferase</keyword>
<feature type="transmembrane region" description="Helical" evidence="14">
    <location>
        <begin position="28"/>
        <end position="49"/>
    </location>
</feature>
<keyword evidence="6" id="KW-0808">Transferase</keyword>
<dbReference type="OrthoDB" id="9766909at2"/>
<evidence type="ECO:0000256" key="13">
    <source>
        <dbReference type="ARBA" id="ARBA00049902"/>
    </source>
</evidence>
<dbReference type="AlphaFoldDB" id="A0A2W1L4B8"/>
<dbReference type="InterPro" id="IPR001264">
    <property type="entry name" value="Glyco_trans_51"/>
</dbReference>
<evidence type="ECO:0000259" key="15">
    <source>
        <dbReference type="Pfam" id="PF00912"/>
    </source>
</evidence>
<evidence type="ECO:0000256" key="2">
    <source>
        <dbReference type="ARBA" id="ARBA00007739"/>
    </source>
</evidence>
<keyword evidence="14" id="KW-0812">Transmembrane</keyword>
<dbReference type="GO" id="GO:0071555">
    <property type="term" value="P:cell wall organization"/>
    <property type="evidence" value="ECO:0007669"/>
    <property type="project" value="UniProtKB-KW"/>
</dbReference>
<dbReference type="RefSeq" id="WP_111148569.1">
    <property type="nucleotide sequence ID" value="NZ_QKRB01000054.1"/>
</dbReference>
<gene>
    <name evidence="16" type="ORF">DNH61_19900</name>
</gene>